<dbReference type="SMR" id="A0A5P4S848"/>
<accession>A0A5P4S848</accession>
<protein>
    <submittedName>
        <fullName evidence="2">CtrA</fullName>
    </submittedName>
</protein>
<dbReference type="RefSeq" id="WP_025520270.1">
    <property type="nucleotide sequence ID" value="NZ_CP099928.1"/>
</dbReference>
<reference evidence="1" key="2">
    <citation type="submission" date="2019-01" db="EMBL/GenBank/DDBJ databases">
        <authorList>
            <person name="Pang Y."/>
            <person name="Liu B."/>
            <person name="Guo X."/>
        </authorList>
    </citation>
    <scope>NUCLEOTIDE SEQUENCE</scope>
    <source>
        <strain evidence="1">G2854</strain>
    </source>
</reference>
<evidence type="ECO:0000313" key="2">
    <source>
        <dbReference type="EMBL" id="QFC18460.1"/>
    </source>
</evidence>
<evidence type="ECO:0000313" key="1">
    <source>
        <dbReference type="EMBL" id="QFC18053.1"/>
    </source>
</evidence>
<organism evidence="2">
    <name type="scientific">Vibrio parahaemolyticus</name>
    <dbReference type="NCBI Taxonomy" id="670"/>
    <lineage>
        <taxon>Bacteria</taxon>
        <taxon>Pseudomonadati</taxon>
        <taxon>Pseudomonadota</taxon>
        <taxon>Gammaproteobacteria</taxon>
        <taxon>Vibrionales</taxon>
        <taxon>Vibrionaceae</taxon>
        <taxon>Vibrio</taxon>
    </lineage>
</organism>
<name>A0A5P4S848_VIBPH</name>
<dbReference type="SUPFAM" id="SSF53756">
    <property type="entry name" value="UDP-Glycosyltransferase/glycogen phosphorylase"/>
    <property type="match status" value="1"/>
</dbReference>
<dbReference type="AlphaFoldDB" id="A0A5P4S848"/>
<dbReference type="EMBL" id="MK482100">
    <property type="protein sequence ID" value="QFC18460.1"/>
    <property type="molecule type" value="Genomic_DNA"/>
</dbReference>
<sequence>MHKVVETHILENNLNNEAEVWPLLKYQMTRHITLSKGVEDMEFKSKSYVSLLLSLFVSFCSLFRARFSKKKTAYFGAFSRVSINNGMICDEFVSAEKQEKLCILYHCSNFEGAKILTCLKRGVIFENLIVKLLVVFIKRFGWYSRTPSLSEDFIELLTREYGVSQKQVEAILQDYQCKKAAYKKLLKWLGVQNVEIVSAYTKPAIVSAANELGIKTLEYQHGLLAPYHPSYHYAGVELWRSSMLPTRLKLYSSFWQMKMREANFVPEEEIEVEGALPQACDDVKKQIFRQVGNDRFFIFTGQGICYTDVAEFVTGLIEQFPDYTVVYRPHPREHQNHTQLSALVQNDNFKVIDREAYQDTLTLIGASKAHFSIFSSCHFEALELLGKTYVLDVVENNLMKEGGEDENIIFITKASQIMDI</sequence>
<reference evidence="2" key="1">
    <citation type="journal article" date="2019" name="Int. J. Food Microbiol.">
        <title>Developing a novel molecular serotyping system based on capsular polysaccharide synthesis gene clusters of Vibrio parahaemolyticus.</title>
        <authorList>
            <person name="Pang Y."/>
            <person name="Guo X."/>
            <person name="Tian X."/>
            <person name="Liu F."/>
            <person name="Wang L."/>
            <person name="Wu J."/>
            <person name="Zhang S."/>
            <person name="Li S."/>
            <person name="Liu B."/>
        </authorList>
    </citation>
    <scope>NUCLEOTIDE SEQUENCE</scope>
    <source>
        <strain evidence="2">G2854</strain>
    </source>
</reference>
<dbReference type="EMBL" id="MK463672">
    <property type="protein sequence ID" value="QFC18053.1"/>
    <property type="molecule type" value="Genomic_DNA"/>
</dbReference>
<proteinExistence type="predicted"/>
<gene>
    <name evidence="2" type="primary">ctrA</name>
</gene>